<dbReference type="KEGG" id="llu:AKJ09_10518"/>
<evidence type="ECO:0000313" key="1">
    <source>
        <dbReference type="EMBL" id="AKV03855.1"/>
    </source>
</evidence>
<dbReference type="AlphaFoldDB" id="A0A0K1QEK7"/>
<dbReference type="EMBL" id="CP012333">
    <property type="protein sequence ID" value="AKV03855.1"/>
    <property type="molecule type" value="Genomic_DNA"/>
</dbReference>
<organism evidence="1 2">
    <name type="scientific">Labilithrix luteola</name>
    <dbReference type="NCBI Taxonomy" id="1391654"/>
    <lineage>
        <taxon>Bacteria</taxon>
        <taxon>Pseudomonadati</taxon>
        <taxon>Myxococcota</taxon>
        <taxon>Polyangia</taxon>
        <taxon>Polyangiales</taxon>
        <taxon>Labilitrichaceae</taxon>
        <taxon>Labilithrix</taxon>
    </lineage>
</organism>
<evidence type="ECO:0000313" key="2">
    <source>
        <dbReference type="Proteomes" id="UP000064967"/>
    </source>
</evidence>
<accession>A0A0K1QEK7</accession>
<name>A0A0K1QEK7_9BACT</name>
<dbReference type="Proteomes" id="UP000064967">
    <property type="component" value="Chromosome"/>
</dbReference>
<gene>
    <name evidence="1" type="ORF">AKJ09_10518</name>
</gene>
<reference evidence="1 2" key="1">
    <citation type="submission" date="2015-08" db="EMBL/GenBank/DDBJ databases">
        <authorList>
            <person name="Babu N.S."/>
            <person name="Beckwith C.J."/>
            <person name="Beseler K.G."/>
            <person name="Brison A."/>
            <person name="Carone J.V."/>
            <person name="Caskin T.P."/>
            <person name="Diamond M."/>
            <person name="Durham M.E."/>
            <person name="Foxe J.M."/>
            <person name="Go M."/>
            <person name="Henderson B.A."/>
            <person name="Jones I.B."/>
            <person name="McGettigan J.A."/>
            <person name="Micheletti S.J."/>
            <person name="Nasrallah M.E."/>
            <person name="Ortiz D."/>
            <person name="Piller C.R."/>
            <person name="Privatt S.R."/>
            <person name="Schneider S.L."/>
            <person name="Sharp S."/>
            <person name="Smith T.C."/>
            <person name="Stanton J.D."/>
            <person name="Ullery H.E."/>
            <person name="Wilson R.J."/>
            <person name="Serrano M.G."/>
            <person name="Buck G."/>
            <person name="Lee V."/>
            <person name="Wang Y."/>
            <person name="Carvalho R."/>
            <person name="Voegtly L."/>
            <person name="Shi R."/>
            <person name="Duckworth R."/>
            <person name="Johnson A."/>
            <person name="Loviza R."/>
            <person name="Walstead R."/>
            <person name="Shah Z."/>
            <person name="Kiflezghi M."/>
            <person name="Wade K."/>
            <person name="Ball S.L."/>
            <person name="Bradley K.W."/>
            <person name="Asai D.J."/>
            <person name="Bowman C.A."/>
            <person name="Russell D.A."/>
            <person name="Pope W.H."/>
            <person name="Jacobs-Sera D."/>
            <person name="Hendrix R.W."/>
            <person name="Hatfull G.F."/>
        </authorList>
    </citation>
    <scope>NUCLEOTIDE SEQUENCE [LARGE SCALE GENOMIC DNA]</scope>
    <source>
        <strain evidence="1 2">DSM 27648</strain>
    </source>
</reference>
<dbReference type="Gene3D" id="2.120.10.30">
    <property type="entry name" value="TolB, C-terminal domain"/>
    <property type="match status" value="1"/>
</dbReference>
<dbReference type="STRING" id="1391654.AKJ09_10518"/>
<dbReference type="InterPro" id="IPR011042">
    <property type="entry name" value="6-blade_b-propeller_TolB-like"/>
</dbReference>
<protein>
    <submittedName>
        <fullName evidence="1">Uncharacterized protein</fullName>
    </submittedName>
</protein>
<keyword evidence="2" id="KW-1185">Reference proteome</keyword>
<sequence>MWAAFGSWLGCNAILGNEAAVFDPIDSLGAEAGPGPDVVTSSDSSFPDSAIPNDGNTCVDVDKNPAHCGRCGHDCLGGACVSGRCQPILVASDNEGPSAIAIDHSHVYWTNSETGELHRAPIAGDAGSEVLYANDAGFGTRFDVHGENVYFVRIGDSSILQCPKSGCGSTAPTPIATAAQVPSALLVNDAGALFWTELDPDGGIGTCDLPCTGTVTYRVSHETRPTFLAVDGPALFWTTLGPSQVRGQSAPGDEARTLTSKQFLSDVKVAGERVFYTNLGEAARVVFRDGGGDMALPKAGTNIGPLATDGADVYFAEQSDQGRIFRCPVTGCAAAPEVIATSQGRPTALAVDAVSIYWTNSGATQTDGGTAGPGVMRLAK</sequence>
<dbReference type="SUPFAM" id="SSF63825">
    <property type="entry name" value="YWTD domain"/>
    <property type="match status" value="1"/>
</dbReference>
<proteinExistence type="predicted"/>